<evidence type="ECO:0000313" key="2">
    <source>
        <dbReference type="EMBL" id="GJG28576.1"/>
    </source>
</evidence>
<evidence type="ECO:0008006" key="4">
    <source>
        <dbReference type="Google" id="ProtNLM"/>
    </source>
</evidence>
<evidence type="ECO:0000256" key="1">
    <source>
        <dbReference type="SAM" id="Phobius"/>
    </source>
</evidence>
<dbReference type="RefSeq" id="WP_006281152.1">
    <property type="nucleotide sequence ID" value="NZ_FNQQ01000003.1"/>
</dbReference>
<accession>A0AA37HXR8</accession>
<name>A0AA37HXR8_SEGBR</name>
<keyword evidence="1" id="KW-0812">Transmembrane</keyword>
<dbReference type="SUPFAM" id="SSF48452">
    <property type="entry name" value="TPR-like"/>
    <property type="match status" value="1"/>
</dbReference>
<proteinExistence type="predicted"/>
<dbReference type="InterPro" id="IPR019734">
    <property type="entry name" value="TPR_rpt"/>
</dbReference>
<gene>
    <name evidence="2" type="ORF">PRRU23_22760</name>
</gene>
<dbReference type="EMBL" id="BPTR01000001">
    <property type="protein sequence ID" value="GJG28576.1"/>
    <property type="molecule type" value="Genomic_DNA"/>
</dbReference>
<comment type="caution">
    <text evidence="2">The sequence shown here is derived from an EMBL/GenBank/DDBJ whole genome shotgun (WGS) entry which is preliminary data.</text>
</comment>
<reference evidence="2" key="1">
    <citation type="submission" date="2021-08" db="EMBL/GenBank/DDBJ databases">
        <title>Prevotella lacticifex sp. nov., isolated from rumen of cow.</title>
        <authorList>
            <person name="Shinkai T."/>
            <person name="Ikeyama N."/>
            <person name="Kumagai M."/>
            <person name="Ohmori H."/>
            <person name="Sakamoto M."/>
            <person name="Ohkuma M."/>
            <person name="Mitsumori M."/>
        </authorList>
    </citation>
    <scope>NUCLEOTIDE SEQUENCE</scope>
    <source>
        <strain evidence="2">DSM 11371</strain>
    </source>
</reference>
<protein>
    <recommendedName>
        <fullName evidence="4">Tetratricopeptide repeat protein</fullName>
    </recommendedName>
</protein>
<dbReference type="SUPFAM" id="SSF81901">
    <property type="entry name" value="HCP-like"/>
    <property type="match status" value="1"/>
</dbReference>
<dbReference type="Gene3D" id="1.25.40.10">
    <property type="entry name" value="Tetratricopeptide repeat domain"/>
    <property type="match status" value="1"/>
</dbReference>
<organism evidence="2 3">
    <name type="scientific">Segatella bryantii</name>
    <name type="common">Prevotella bryantii</name>
    <dbReference type="NCBI Taxonomy" id="77095"/>
    <lineage>
        <taxon>Bacteria</taxon>
        <taxon>Pseudomonadati</taxon>
        <taxon>Bacteroidota</taxon>
        <taxon>Bacteroidia</taxon>
        <taxon>Bacteroidales</taxon>
        <taxon>Prevotellaceae</taxon>
        <taxon>Segatella</taxon>
    </lineage>
</organism>
<dbReference type="SMART" id="SM00028">
    <property type="entry name" value="TPR"/>
    <property type="match status" value="3"/>
</dbReference>
<dbReference type="Proteomes" id="UP000887043">
    <property type="component" value="Unassembled WGS sequence"/>
</dbReference>
<sequence length="409" mass="47453">MLCTLTTIKAQNKTYIPGDKEFANKSIHDLIEICNKYNREYDDLHLKAVARRLIIASKDQKNETGEGYANFFLGIADLFSGNREKGLRYLWKAKHCADVVKNDTLASHIFNAIGIYENKAGSNYLARWYYREGLSRARRAHCYEQFGIILANLSELSIQLRDTSGIRFAEECYQMGVKRNIKFMMYNGATHKAVSEFFQKKYKSAEEWIDKALAINIKENTTTPITLAYKAELLTKRKQFKEAIKYADKALASAKRVSVSRIPLAFRSIAETYFYQGEYTKALTALDSAYAYAKNNAIYITKKDINLEYAKVYAGMKNYQKAYEYEKLAHEEFMNTEYQKRTHILEECRIMLIMLQKDQQKMAQRAIKEQHKHIVIAEIAVAVMFVFLCIISFITFKLYKKNKKLEKAA</sequence>
<feature type="transmembrane region" description="Helical" evidence="1">
    <location>
        <begin position="374"/>
        <end position="399"/>
    </location>
</feature>
<keyword evidence="1" id="KW-0472">Membrane</keyword>
<dbReference type="InterPro" id="IPR011990">
    <property type="entry name" value="TPR-like_helical_dom_sf"/>
</dbReference>
<evidence type="ECO:0000313" key="3">
    <source>
        <dbReference type="Proteomes" id="UP000887043"/>
    </source>
</evidence>
<dbReference type="AlphaFoldDB" id="A0AA37HXR8"/>
<keyword evidence="1" id="KW-1133">Transmembrane helix</keyword>